<reference evidence="3 4" key="1">
    <citation type="submission" date="2024-03" db="EMBL/GenBank/DDBJ databases">
        <title>Novel species of the genus Variovorax.</title>
        <authorList>
            <person name="Liu Q."/>
            <person name="Xin Y.-H."/>
        </authorList>
    </citation>
    <scope>NUCLEOTIDE SEQUENCE [LARGE SCALE GENOMIC DNA]</scope>
    <source>
        <strain evidence="3 4">KACC 18899</strain>
    </source>
</reference>
<protein>
    <submittedName>
        <fullName evidence="3">Acyl-CoA thioesterase</fullName>
        <ecNumber evidence="3">3.1.2.-</ecNumber>
    </submittedName>
</protein>
<dbReference type="Gene3D" id="3.10.129.10">
    <property type="entry name" value="Hotdog Thioesterase"/>
    <property type="match status" value="1"/>
</dbReference>
<dbReference type="InterPro" id="IPR050563">
    <property type="entry name" value="4-hydroxybenzoyl-CoA_TE"/>
</dbReference>
<comment type="similarity">
    <text evidence="1">Belongs to the 4-hydroxybenzoyl-CoA thioesterase family.</text>
</comment>
<evidence type="ECO:0000313" key="3">
    <source>
        <dbReference type="EMBL" id="MEJ8810125.1"/>
    </source>
</evidence>
<dbReference type="RefSeq" id="WP_340355425.1">
    <property type="nucleotide sequence ID" value="NZ_JBBKZU010000001.1"/>
</dbReference>
<evidence type="ECO:0000313" key="4">
    <source>
        <dbReference type="Proteomes" id="UP001365846"/>
    </source>
</evidence>
<dbReference type="Pfam" id="PF13279">
    <property type="entry name" value="4HBT_2"/>
    <property type="match status" value="1"/>
</dbReference>
<dbReference type="EC" id="3.1.2.-" evidence="3"/>
<sequence>MRIEIPEKKKLVYETSIPIRWGDMDAMGHLNNTTYFRYLEIARIDWMHSLGHEPMPEGQGIVIVNAFCNFYRQIEYPGDVLLKMYVSDPGRTTFESWATMARADAPDVICAAGGATTIWIDVARQKALTLPDWLRELATV</sequence>
<dbReference type="EMBL" id="JBBKZU010000001">
    <property type="protein sequence ID" value="MEJ8810125.1"/>
    <property type="molecule type" value="Genomic_DNA"/>
</dbReference>
<gene>
    <name evidence="3" type="ORF">WKW77_03550</name>
</gene>
<organism evidence="3 4">
    <name type="scientific">Variovorax ureilyticus</name>
    <dbReference type="NCBI Taxonomy" id="1836198"/>
    <lineage>
        <taxon>Bacteria</taxon>
        <taxon>Pseudomonadati</taxon>
        <taxon>Pseudomonadota</taxon>
        <taxon>Betaproteobacteria</taxon>
        <taxon>Burkholderiales</taxon>
        <taxon>Comamonadaceae</taxon>
        <taxon>Variovorax</taxon>
    </lineage>
</organism>
<comment type="caution">
    <text evidence="3">The sequence shown here is derived from an EMBL/GenBank/DDBJ whole genome shotgun (WGS) entry which is preliminary data.</text>
</comment>
<name>A0ABU8VAS2_9BURK</name>
<dbReference type="CDD" id="cd00586">
    <property type="entry name" value="4HBT"/>
    <property type="match status" value="1"/>
</dbReference>
<dbReference type="PANTHER" id="PTHR31793:SF27">
    <property type="entry name" value="NOVEL THIOESTERASE SUPERFAMILY DOMAIN AND SAPOSIN A-TYPE DOMAIN CONTAINING PROTEIN (0610012H03RIK)"/>
    <property type="match status" value="1"/>
</dbReference>
<dbReference type="GO" id="GO:0016787">
    <property type="term" value="F:hydrolase activity"/>
    <property type="evidence" value="ECO:0007669"/>
    <property type="project" value="UniProtKB-KW"/>
</dbReference>
<accession>A0ABU8VAS2</accession>
<evidence type="ECO:0000256" key="1">
    <source>
        <dbReference type="ARBA" id="ARBA00005953"/>
    </source>
</evidence>
<keyword evidence="4" id="KW-1185">Reference proteome</keyword>
<dbReference type="Proteomes" id="UP001365846">
    <property type="component" value="Unassembled WGS sequence"/>
</dbReference>
<dbReference type="SUPFAM" id="SSF54637">
    <property type="entry name" value="Thioesterase/thiol ester dehydrase-isomerase"/>
    <property type="match status" value="1"/>
</dbReference>
<evidence type="ECO:0000256" key="2">
    <source>
        <dbReference type="ARBA" id="ARBA00022801"/>
    </source>
</evidence>
<dbReference type="InterPro" id="IPR029069">
    <property type="entry name" value="HotDog_dom_sf"/>
</dbReference>
<proteinExistence type="inferred from homology"/>
<dbReference type="PANTHER" id="PTHR31793">
    <property type="entry name" value="4-HYDROXYBENZOYL-COA THIOESTERASE FAMILY MEMBER"/>
    <property type="match status" value="1"/>
</dbReference>
<keyword evidence="2 3" id="KW-0378">Hydrolase</keyword>